<dbReference type="PROSITE" id="PS50075">
    <property type="entry name" value="CARRIER"/>
    <property type="match status" value="1"/>
</dbReference>
<dbReference type="Pfam" id="PF00550">
    <property type="entry name" value="PP-binding"/>
    <property type="match status" value="1"/>
</dbReference>
<dbReference type="OrthoDB" id="8421758at2"/>
<evidence type="ECO:0000313" key="3">
    <source>
        <dbReference type="Proteomes" id="UP000295122"/>
    </source>
</evidence>
<dbReference type="RefSeq" id="WP_133769092.1">
    <property type="nucleotide sequence ID" value="NZ_SNZR01000011.1"/>
</dbReference>
<organism evidence="2 3">
    <name type="scientific">Enterovirga rhinocerotis</name>
    <dbReference type="NCBI Taxonomy" id="1339210"/>
    <lineage>
        <taxon>Bacteria</taxon>
        <taxon>Pseudomonadati</taxon>
        <taxon>Pseudomonadota</taxon>
        <taxon>Alphaproteobacteria</taxon>
        <taxon>Hyphomicrobiales</taxon>
        <taxon>Methylobacteriaceae</taxon>
        <taxon>Enterovirga</taxon>
    </lineage>
</organism>
<keyword evidence="3" id="KW-1185">Reference proteome</keyword>
<dbReference type="InterPro" id="IPR036736">
    <property type="entry name" value="ACP-like_sf"/>
</dbReference>
<evidence type="ECO:0000259" key="1">
    <source>
        <dbReference type="PROSITE" id="PS50075"/>
    </source>
</evidence>
<dbReference type="Gene3D" id="1.10.1200.10">
    <property type="entry name" value="ACP-like"/>
    <property type="match status" value="1"/>
</dbReference>
<accession>A0A4R7C879</accession>
<protein>
    <submittedName>
        <fullName evidence="2">Acyl carrier protein</fullName>
    </submittedName>
</protein>
<gene>
    <name evidence="2" type="ORF">EV668_1449</name>
</gene>
<name>A0A4R7C879_9HYPH</name>
<proteinExistence type="predicted"/>
<dbReference type="InterPro" id="IPR009081">
    <property type="entry name" value="PP-bd_ACP"/>
</dbReference>
<dbReference type="SUPFAM" id="SSF47336">
    <property type="entry name" value="ACP-like"/>
    <property type="match status" value="1"/>
</dbReference>
<feature type="domain" description="Carrier" evidence="1">
    <location>
        <begin position="8"/>
        <end position="89"/>
    </location>
</feature>
<comment type="caution">
    <text evidence="2">The sequence shown here is derived from an EMBL/GenBank/DDBJ whole genome shotgun (WGS) entry which is preliminary data.</text>
</comment>
<reference evidence="2 3" key="1">
    <citation type="submission" date="2019-03" db="EMBL/GenBank/DDBJ databases">
        <title>Genomic Encyclopedia of Type Strains, Phase IV (KMG-IV): sequencing the most valuable type-strain genomes for metagenomic binning, comparative biology and taxonomic classification.</title>
        <authorList>
            <person name="Goeker M."/>
        </authorList>
    </citation>
    <scope>NUCLEOTIDE SEQUENCE [LARGE SCALE GENOMIC DNA]</scope>
    <source>
        <strain evidence="2 3">DSM 25903</strain>
    </source>
</reference>
<evidence type="ECO:0000313" key="2">
    <source>
        <dbReference type="EMBL" id="TDR94172.1"/>
    </source>
</evidence>
<dbReference type="Proteomes" id="UP000295122">
    <property type="component" value="Unassembled WGS sequence"/>
</dbReference>
<dbReference type="AlphaFoldDB" id="A0A4R7C879"/>
<dbReference type="EMBL" id="SNZR01000011">
    <property type="protein sequence ID" value="TDR94172.1"/>
    <property type="molecule type" value="Genomic_DNA"/>
</dbReference>
<sequence length="93" mass="9904">MSLAPDASAVLHRKATIHRILDEVLGVDRHTLRDDASLVDDLGADSVDLIEIGILLEDEFELDDHAIDVDAFDDSSTVGDVVALVEAKLGAPA</sequence>